<accession>A0A317V3P6</accession>
<gene>
    <name evidence="2" type="ORF">BO70DRAFT_366019</name>
</gene>
<name>A0A317V3P6_9EURO</name>
<dbReference type="STRING" id="1448321.A0A317V3P6"/>
<proteinExistence type="predicted"/>
<dbReference type="OrthoDB" id="2687876at2759"/>
<dbReference type="Proteomes" id="UP000247233">
    <property type="component" value="Unassembled WGS sequence"/>
</dbReference>
<evidence type="ECO:0000313" key="3">
    <source>
        <dbReference type="Proteomes" id="UP000247233"/>
    </source>
</evidence>
<dbReference type="SUPFAM" id="SSF81383">
    <property type="entry name" value="F-box domain"/>
    <property type="match status" value="1"/>
</dbReference>
<dbReference type="InterPro" id="IPR001810">
    <property type="entry name" value="F-box_dom"/>
</dbReference>
<comment type="caution">
    <text evidence="2">The sequence shown here is derived from an EMBL/GenBank/DDBJ whole genome shotgun (WGS) entry which is preliminary data.</text>
</comment>
<dbReference type="EMBL" id="MSFL01000035">
    <property type="protein sequence ID" value="PWY68646.1"/>
    <property type="molecule type" value="Genomic_DNA"/>
</dbReference>
<dbReference type="RefSeq" id="XP_025395356.1">
    <property type="nucleotide sequence ID" value="XM_025544221.1"/>
</dbReference>
<dbReference type="Pfam" id="PF00646">
    <property type="entry name" value="F-box"/>
    <property type="match status" value="1"/>
</dbReference>
<evidence type="ECO:0000259" key="1">
    <source>
        <dbReference type="PROSITE" id="PS50181"/>
    </source>
</evidence>
<dbReference type="AlphaFoldDB" id="A0A317V3P6"/>
<dbReference type="VEuPathDB" id="FungiDB:BO70DRAFT_366019"/>
<dbReference type="InterPro" id="IPR036047">
    <property type="entry name" value="F-box-like_dom_sf"/>
</dbReference>
<dbReference type="GeneID" id="37066458"/>
<keyword evidence="3" id="KW-1185">Reference proteome</keyword>
<feature type="domain" description="F-box" evidence="1">
    <location>
        <begin position="45"/>
        <end position="91"/>
    </location>
</feature>
<evidence type="ECO:0000313" key="2">
    <source>
        <dbReference type="EMBL" id="PWY68646.1"/>
    </source>
</evidence>
<organism evidence="2 3">
    <name type="scientific">Aspergillus heteromorphus CBS 117.55</name>
    <dbReference type="NCBI Taxonomy" id="1448321"/>
    <lineage>
        <taxon>Eukaryota</taxon>
        <taxon>Fungi</taxon>
        <taxon>Dikarya</taxon>
        <taxon>Ascomycota</taxon>
        <taxon>Pezizomycotina</taxon>
        <taxon>Eurotiomycetes</taxon>
        <taxon>Eurotiomycetidae</taxon>
        <taxon>Eurotiales</taxon>
        <taxon>Aspergillaceae</taxon>
        <taxon>Aspergillus</taxon>
        <taxon>Aspergillus subgen. Circumdati</taxon>
    </lineage>
</organism>
<sequence>MSAIQKIGDSTYIFLDIKDNTLDDIDKASCSNKRLNNYHPPRYGLRILDRLPLEIIQMVLMRLDIRSLTDFRQVNRKARLVTDSIPQYRQILTHAPALFRRCLNIESARFFSCQELYNQLCTAECDSCGDFGGYLYLITCRRVCFLCFTEKVDYLPLLRKDLTIHFGLHSKNLTGLPCMRSFPGRYSPRGIKCQRRQILFDYSSARQAGVAVHGSIESMEKYALQMASKRSNKNNSDLPYGRTGEIYVRRSRSECPVDGKCSNPRRFMSIISAPYLGEQLATAEWGVHCVACKPHHYGRPLHWRRKYTIKGFQGHVRECGEIISGRHVCNQAEMR</sequence>
<dbReference type="PROSITE" id="PS50181">
    <property type="entry name" value="FBOX"/>
    <property type="match status" value="1"/>
</dbReference>
<reference evidence="2 3" key="1">
    <citation type="submission" date="2016-12" db="EMBL/GenBank/DDBJ databases">
        <title>The genomes of Aspergillus section Nigri reveals drivers in fungal speciation.</title>
        <authorList>
            <consortium name="DOE Joint Genome Institute"/>
            <person name="Vesth T.C."/>
            <person name="Nybo J."/>
            <person name="Theobald S."/>
            <person name="Brandl J."/>
            <person name="Frisvad J.C."/>
            <person name="Nielsen K.F."/>
            <person name="Lyhne E.K."/>
            <person name="Kogle M.E."/>
            <person name="Kuo A."/>
            <person name="Riley R."/>
            <person name="Clum A."/>
            <person name="Nolan M."/>
            <person name="Lipzen A."/>
            <person name="Salamov A."/>
            <person name="Henrissat B."/>
            <person name="Wiebenga A."/>
            <person name="De Vries R.P."/>
            <person name="Grigoriev I.V."/>
            <person name="Mortensen U.H."/>
            <person name="Andersen M.R."/>
            <person name="Baker S.E."/>
        </authorList>
    </citation>
    <scope>NUCLEOTIDE SEQUENCE [LARGE SCALE GENOMIC DNA]</scope>
    <source>
        <strain evidence="2 3">CBS 117.55</strain>
    </source>
</reference>
<protein>
    <recommendedName>
        <fullName evidence="1">F-box domain-containing protein</fullName>
    </recommendedName>
</protein>